<sequence length="448" mass="50265">MSPKNGAPVLDPYTPGHGTAAYRVERYDLELDVKVSSNHLSGRTHIHAEARERLDAVTLSLVGLRASKISLDGAKPRHWTQRGDQLIITPRNPLPKGRGFDLDIRYEGSPRPLDGRWGEVGWEELDDGILVAGQPVGAPTWFPCNDHPSQKAAFGITVTAEAGYRVVSNGVLTAHRMRSSRETWVYEQSEPMSTYLATVLIGRYRELDLGRLPNRGSGRVRVLATVPPKLRAEASAGLRDQVRMVKLFSELFGPYPFRDYTVVVTEDELEIPLEAQSLSIVGRNHIKRTWDAQRLLAHELAHQWFGNSVTVRRWEDIWLHEGFACYAEWLWSEEAGVASVRERAAAAWKLLASRPQDLVIGSPGPACMFDDRVYKRGALALHAVRRAVGDDRFFRSLRAFASEYRHRLASTADFIEILDRVCAGARKFSAAAVLRPWLYERSLPAAPK</sequence>
<dbReference type="PANTHER" id="PTHR11533">
    <property type="entry name" value="PROTEASE M1 ZINC METALLOPROTEASE"/>
    <property type="match status" value="1"/>
</dbReference>
<dbReference type="InterPro" id="IPR045357">
    <property type="entry name" value="Aminopeptidase_N-like_N"/>
</dbReference>
<keyword evidence="10" id="KW-0862">Zinc</keyword>
<dbReference type="EMBL" id="JAYGGQ010000004">
    <property type="protein sequence ID" value="MEA5454516.1"/>
    <property type="molecule type" value="Genomic_DNA"/>
</dbReference>
<dbReference type="InterPro" id="IPR027268">
    <property type="entry name" value="Peptidase_M4/M1_CTD_sf"/>
</dbReference>
<evidence type="ECO:0000256" key="13">
    <source>
        <dbReference type="ARBA" id="ARBA00031533"/>
    </source>
</evidence>
<keyword evidence="17" id="KW-1185">Reference proteome</keyword>
<dbReference type="Proteomes" id="UP001304769">
    <property type="component" value="Unassembled WGS sequence"/>
</dbReference>
<keyword evidence="7" id="KW-0645">Protease</keyword>
<dbReference type="PANTHER" id="PTHR11533:SF174">
    <property type="entry name" value="PUROMYCIN-SENSITIVE AMINOPEPTIDASE-RELATED"/>
    <property type="match status" value="1"/>
</dbReference>
<dbReference type="SUPFAM" id="SSF63737">
    <property type="entry name" value="Leukotriene A4 hydrolase N-terminal domain"/>
    <property type="match status" value="1"/>
</dbReference>
<evidence type="ECO:0000313" key="17">
    <source>
        <dbReference type="Proteomes" id="UP001304769"/>
    </source>
</evidence>
<dbReference type="Pfam" id="PF17900">
    <property type="entry name" value="Peptidase_M1_N"/>
    <property type="match status" value="1"/>
</dbReference>
<dbReference type="CDD" id="cd09603">
    <property type="entry name" value="M1_APN_like"/>
    <property type="match status" value="1"/>
</dbReference>
<dbReference type="GO" id="GO:0004177">
    <property type="term" value="F:aminopeptidase activity"/>
    <property type="evidence" value="ECO:0007669"/>
    <property type="project" value="UniProtKB-KW"/>
</dbReference>
<dbReference type="InterPro" id="IPR014782">
    <property type="entry name" value="Peptidase_M1_dom"/>
</dbReference>
<evidence type="ECO:0000256" key="9">
    <source>
        <dbReference type="ARBA" id="ARBA00022801"/>
    </source>
</evidence>
<evidence type="ECO:0000259" key="15">
    <source>
        <dbReference type="Pfam" id="PF17900"/>
    </source>
</evidence>
<comment type="similarity">
    <text evidence="3">Belongs to the peptidase M1 family.</text>
</comment>
<evidence type="ECO:0000256" key="7">
    <source>
        <dbReference type="ARBA" id="ARBA00022670"/>
    </source>
</evidence>
<comment type="caution">
    <text evidence="16">The sequence shown here is derived from an EMBL/GenBank/DDBJ whole genome shotgun (WGS) entry which is preliminary data.</text>
</comment>
<gene>
    <name evidence="16" type="ORF">SPF06_07265</name>
</gene>
<evidence type="ECO:0000256" key="11">
    <source>
        <dbReference type="ARBA" id="ARBA00023049"/>
    </source>
</evidence>
<keyword evidence="9 16" id="KW-0378">Hydrolase</keyword>
<comment type="catalytic activity">
    <reaction evidence="1">
        <text>Release of an N-terminal amino acid, Xaa-|-Yaa- from a peptide, amide or arylamide. Xaa is preferably Ala, but may be most amino acids including Pro (slow action). When a terminal hydrophobic residue is followed by a prolyl residue, the two may be released as an intact Xaa-Pro dipeptide.</text>
        <dbReference type="EC" id="3.4.11.2"/>
    </reaction>
</comment>
<dbReference type="Pfam" id="PF01433">
    <property type="entry name" value="Peptidase_M1"/>
    <property type="match status" value="1"/>
</dbReference>
<evidence type="ECO:0000256" key="5">
    <source>
        <dbReference type="ARBA" id="ARBA00015611"/>
    </source>
</evidence>
<dbReference type="RefSeq" id="WP_323278360.1">
    <property type="nucleotide sequence ID" value="NZ_JAYGGQ010000004.1"/>
</dbReference>
<feature type="domain" description="Aminopeptidase N-like N-terminal" evidence="15">
    <location>
        <begin position="25"/>
        <end position="196"/>
    </location>
</feature>
<dbReference type="SUPFAM" id="SSF55486">
    <property type="entry name" value="Metalloproteases ('zincins'), catalytic domain"/>
    <property type="match status" value="1"/>
</dbReference>
<evidence type="ECO:0000256" key="4">
    <source>
        <dbReference type="ARBA" id="ARBA00012564"/>
    </source>
</evidence>
<dbReference type="EC" id="3.4.11.2" evidence="4"/>
<keyword evidence="8" id="KW-0479">Metal-binding</keyword>
<keyword evidence="11" id="KW-0482">Metalloprotease</keyword>
<evidence type="ECO:0000256" key="3">
    <source>
        <dbReference type="ARBA" id="ARBA00010136"/>
    </source>
</evidence>
<proteinExistence type="inferred from homology"/>
<organism evidence="16 17">
    <name type="scientific">Sinomonas terricola</name>
    <dbReference type="NCBI Taxonomy" id="3110330"/>
    <lineage>
        <taxon>Bacteria</taxon>
        <taxon>Bacillati</taxon>
        <taxon>Actinomycetota</taxon>
        <taxon>Actinomycetes</taxon>
        <taxon>Micrococcales</taxon>
        <taxon>Micrococcaceae</taxon>
        <taxon>Sinomonas</taxon>
    </lineage>
</organism>
<dbReference type="PRINTS" id="PR00756">
    <property type="entry name" value="ALADIPTASE"/>
</dbReference>
<evidence type="ECO:0000256" key="10">
    <source>
        <dbReference type="ARBA" id="ARBA00022833"/>
    </source>
</evidence>
<evidence type="ECO:0000256" key="1">
    <source>
        <dbReference type="ARBA" id="ARBA00000098"/>
    </source>
</evidence>
<name>A0ABU5T4C4_9MICC</name>
<protein>
    <recommendedName>
        <fullName evidence="5">Aminopeptidase N</fullName>
        <ecNumber evidence="4">3.4.11.2</ecNumber>
    </recommendedName>
    <alternativeName>
        <fullName evidence="12">Alanine aminopeptidase</fullName>
    </alternativeName>
    <alternativeName>
        <fullName evidence="13">Lysyl aminopeptidase</fullName>
    </alternativeName>
</protein>
<evidence type="ECO:0000256" key="2">
    <source>
        <dbReference type="ARBA" id="ARBA00001947"/>
    </source>
</evidence>
<evidence type="ECO:0000256" key="8">
    <source>
        <dbReference type="ARBA" id="ARBA00022723"/>
    </source>
</evidence>
<dbReference type="InterPro" id="IPR001930">
    <property type="entry name" value="Peptidase_M1"/>
</dbReference>
<keyword evidence="6 16" id="KW-0031">Aminopeptidase</keyword>
<evidence type="ECO:0000256" key="6">
    <source>
        <dbReference type="ARBA" id="ARBA00022438"/>
    </source>
</evidence>
<feature type="domain" description="Peptidase M1 membrane alanine aminopeptidase" evidence="14">
    <location>
        <begin position="242"/>
        <end position="421"/>
    </location>
</feature>
<dbReference type="InterPro" id="IPR042097">
    <property type="entry name" value="Aminopeptidase_N-like_N_sf"/>
</dbReference>
<evidence type="ECO:0000313" key="16">
    <source>
        <dbReference type="EMBL" id="MEA5454516.1"/>
    </source>
</evidence>
<dbReference type="Gene3D" id="2.60.40.1730">
    <property type="entry name" value="tricorn interacting facor f3 domain"/>
    <property type="match status" value="1"/>
</dbReference>
<reference evidence="16 17" key="1">
    <citation type="submission" date="2023-12" db="EMBL/GenBank/DDBJ databases">
        <title>Sinomonas terricola sp. nov, isolated from litchi orchard soil in Guangdong, PR China.</title>
        <authorList>
            <person name="Jiaxin W."/>
            <person name="Yang Z."/>
            <person name="Honghui Z."/>
        </authorList>
    </citation>
    <scope>NUCLEOTIDE SEQUENCE [LARGE SCALE GENOMIC DNA]</scope>
    <source>
        <strain evidence="16 17">JGH33</strain>
    </source>
</reference>
<dbReference type="Gene3D" id="1.10.390.10">
    <property type="entry name" value="Neutral Protease Domain 2"/>
    <property type="match status" value="1"/>
</dbReference>
<comment type="cofactor">
    <cofactor evidence="2">
        <name>Zn(2+)</name>
        <dbReference type="ChEBI" id="CHEBI:29105"/>
    </cofactor>
</comment>
<evidence type="ECO:0000259" key="14">
    <source>
        <dbReference type="Pfam" id="PF01433"/>
    </source>
</evidence>
<dbReference type="InterPro" id="IPR050344">
    <property type="entry name" value="Peptidase_M1_aminopeptidases"/>
</dbReference>
<evidence type="ECO:0000256" key="12">
    <source>
        <dbReference type="ARBA" id="ARBA00029811"/>
    </source>
</evidence>
<accession>A0ABU5T4C4</accession>